<name>A0AAW0CGR9_9AGAR</name>
<dbReference type="Proteomes" id="UP001362999">
    <property type="component" value="Unassembled WGS sequence"/>
</dbReference>
<feature type="region of interest" description="Disordered" evidence="1">
    <location>
        <begin position="182"/>
        <end position="283"/>
    </location>
</feature>
<evidence type="ECO:0000313" key="3">
    <source>
        <dbReference type="Proteomes" id="UP001362999"/>
    </source>
</evidence>
<keyword evidence="3" id="KW-1185">Reference proteome</keyword>
<accession>A0AAW0CGR9</accession>
<protein>
    <submittedName>
        <fullName evidence="2">Uncharacterized protein</fullName>
    </submittedName>
</protein>
<sequence length="528" mass="56311">MDPNFNSSGGRAGQPQAGASQLPHHGVHPADSFQNGYYGAGTGSNSTDNSFYNWNMQPNGLPGLLASALHNDLLYINGTYTTLFQAYNTMKEKYGNTREAQAIRATQTSIYREIQRVSPADLPKTWGSASLTIITYHRAQMYKATRFSASATIIGRSNVSLRRQKAAAVTLRRDGCTCVCTCSRDSPSQSNNNDDDDDDPISRSTSGSTSASSSTSASGPTSISPKSSVASSRPTRKRKISTVFIPSTQPQKRRITSHDPDADMLDSLESDPAASTRAPGADQTLVNITNTAPSATLSAAGGAAPTPIAPIPSTTPSTPSNDSIPLSPLLTVSTPPAASTPPTVFAPSSVSFSNNAPSTVPEVTPAAHSTVVVPAKTALVLVNPLNIVFGAPVGPPARSEGLKAASTSVAGPSTSKKAKKRVNKDSLSPASLFYQDYLKTHDAVTSQEFDQIFADLSEEERLKWTRLSTERNKAKKAAKQSAAGAATTISQTQNETRLKRFDHAIKRIPLQQFFAHESRPKRRPFEWK</sequence>
<evidence type="ECO:0000313" key="2">
    <source>
        <dbReference type="EMBL" id="KAK7037054.1"/>
    </source>
</evidence>
<feature type="region of interest" description="Disordered" evidence="1">
    <location>
        <begin position="398"/>
        <end position="422"/>
    </location>
</feature>
<feature type="compositionally biased region" description="Polar residues" evidence="1">
    <location>
        <begin position="405"/>
        <end position="415"/>
    </location>
</feature>
<dbReference type="EMBL" id="JAWWNJ010000018">
    <property type="protein sequence ID" value="KAK7037054.1"/>
    <property type="molecule type" value="Genomic_DNA"/>
</dbReference>
<feature type="region of interest" description="Disordered" evidence="1">
    <location>
        <begin position="297"/>
        <end position="339"/>
    </location>
</feature>
<feature type="compositionally biased region" description="Low complexity" evidence="1">
    <location>
        <begin position="202"/>
        <end position="224"/>
    </location>
</feature>
<reference evidence="2 3" key="1">
    <citation type="journal article" date="2024" name="J Genomics">
        <title>Draft genome sequencing and assembly of Favolaschia claudopus CIRM-BRFM 2984 isolated from oak limbs.</title>
        <authorList>
            <person name="Navarro D."/>
            <person name="Drula E."/>
            <person name="Chaduli D."/>
            <person name="Cazenave R."/>
            <person name="Ahrendt S."/>
            <person name="Wang J."/>
            <person name="Lipzen A."/>
            <person name="Daum C."/>
            <person name="Barry K."/>
            <person name="Grigoriev I.V."/>
            <person name="Favel A."/>
            <person name="Rosso M.N."/>
            <person name="Martin F."/>
        </authorList>
    </citation>
    <scope>NUCLEOTIDE SEQUENCE [LARGE SCALE GENOMIC DNA]</scope>
    <source>
        <strain evidence="2 3">CIRM-BRFM 2984</strain>
    </source>
</reference>
<comment type="caution">
    <text evidence="2">The sequence shown here is derived from an EMBL/GenBank/DDBJ whole genome shotgun (WGS) entry which is preliminary data.</text>
</comment>
<dbReference type="AlphaFoldDB" id="A0AAW0CGR9"/>
<proteinExistence type="predicted"/>
<feature type="compositionally biased region" description="Low complexity" evidence="1">
    <location>
        <begin position="183"/>
        <end position="192"/>
    </location>
</feature>
<feature type="compositionally biased region" description="Low complexity" evidence="1">
    <location>
        <begin position="298"/>
        <end position="339"/>
    </location>
</feature>
<feature type="region of interest" description="Disordered" evidence="1">
    <location>
        <begin position="1"/>
        <end position="39"/>
    </location>
</feature>
<evidence type="ECO:0000256" key="1">
    <source>
        <dbReference type="SAM" id="MobiDB-lite"/>
    </source>
</evidence>
<gene>
    <name evidence="2" type="ORF">R3P38DRAFT_3183111</name>
</gene>
<organism evidence="2 3">
    <name type="scientific">Favolaschia claudopus</name>
    <dbReference type="NCBI Taxonomy" id="2862362"/>
    <lineage>
        <taxon>Eukaryota</taxon>
        <taxon>Fungi</taxon>
        <taxon>Dikarya</taxon>
        <taxon>Basidiomycota</taxon>
        <taxon>Agaricomycotina</taxon>
        <taxon>Agaricomycetes</taxon>
        <taxon>Agaricomycetidae</taxon>
        <taxon>Agaricales</taxon>
        <taxon>Marasmiineae</taxon>
        <taxon>Mycenaceae</taxon>
        <taxon>Favolaschia</taxon>
    </lineage>
</organism>